<dbReference type="InterPro" id="IPR052665">
    <property type="entry name" value="Neuropeptide-GPCR"/>
</dbReference>
<dbReference type="Pfam" id="PF10323">
    <property type="entry name" value="7TM_GPCR_Srv"/>
    <property type="match status" value="1"/>
</dbReference>
<feature type="transmembrane region" description="Helical" evidence="1">
    <location>
        <begin position="64"/>
        <end position="85"/>
    </location>
</feature>
<protein>
    <recommendedName>
        <fullName evidence="4">G-protein coupled receptors family 1 profile domain-containing protein</fullName>
    </recommendedName>
</protein>
<dbReference type="EMBL" id="KN716316">
    <property type="protein sequence ID" value="KJH47238.1"/>
    <property type="molecule type" value="Genomic_DNA"/>
</dbReference>
<feature type="transmembrane region" description="Helical" evidence="1">
    <location>
        <begin position="234"/>
        <end position="254"/>
    </location>
</feature>
<organism evidence="2 3">
    <name type="scientific">Dictyocaulus viviparus</name>
    <name type="common">Bovine lungworm</name>
    <dbReference type="NCBI Taxonomy" id="29172"/>
    <lineage>
        <taxon>Eukaryota</taxon>
        <taxon>Metazoa</taxon>
        <taxon>Ecdysozoa</taxon>
        <taxon>Nematoda</taxon>
        <taxon>Chromadorea</taxon>
        <taxon>Rhabditida</taxon>
        <taxon>Rhabditina</taxon>
        <taxon>Rhabditomorpha</taxon>
        <taxon>Strongyloidea</taxon>
        <taxon>Metastrongylidae</taxon>
        <taxon>Dictyocaulus</taxon>
    </lineage>
</organism>
<reference evidence="3" key="2">
    <citation type="journal article" date="2016" name="Sci. Rep.">
        <title>Dictyocaulus viviparus genome, variome and transcriptome elucidate lungworm biology and support future intervention.</title>
        <authorList>
            <person name="McNulty S.N."/>
            <person name="Strube C."/>
            <person name="Rosa B.A."/>
            <person name="Martin J.C."/>
            <person name="Tyagi R."/>
            <person name="Choi Y.J."/>
            <person name="Wang Q."/>
            <person name="Hallsworth Pepin K."/>
            <person name="Zhang X."/>
            <person name="Ozersky P."/>
            <person name="Wilson R.K."/>
            <person name="Sternberg P.W."/>
            <person name="Gasser R.B."/>
            <person name="Mitreva M."/>
        </authorList>
    </citation>
    <scope>NUCLEOTIDE SEQUENCE [LARGE SCALE GENOMIC DNA]</scope>
    <source>
        <strain evidence="3">HannoverDv2000</strain>
    </source>
</reference>
<dbReference type="Proteomes" id="UP000053766">
    <property type="component" value="Unassembled WGS sequence"/>
</dbReference>
<evidence type="ECO:0000256" key="1">
    <source>
        <dbReference type="SAM" id="Phobius"/>
    </source>
</evidence>
<keyword evidence="1" id="KW-0812">Transmembrane</keyword>
<dbReference type="PANTHER" id="PTHR24224:SF17">
    <property type="entry name" value="G-PROTEIN COUPLED RECEPTORS FAMILY 1 PROFILE DOMAIN-CONTAINING PROTEIN"/>
    <property type="match status" value="1"/>
</dbReference>
<reference evidence="2 3" key="1">
    <citation type="submission" date="2013-11" db="EMBL/GenBank/DDBJ databases">
        <title>Draft genome of the bovine lungworm Dictyocaulus viviparus.</title>
        <authorList>
            <person name="Mitreva M."/>
        </authorList>
    </citation>
    <scope>NUCLEOTIDE SEQUENCE [LARGE SCALE GENOMIC DNA]</scope>
    <source>
        <strain evidence="2 3">HannoverDv2000</strain>
    </source>
</reference>
<proteinExistence type="predicted"/>
<dbReference type="PANTHER" id="PTHR24224">
    <property type="entry name" value="CARDIOACCELERATORY PEPTIDE RECEPTOR-RELATED"/>
    <property type="match status" value="1"/>
</dbReference>
<feature type="transmembrane region" description="Helical" evidence="1">
    <location>
        <begin position="105"/>
        <end position="125"/>
    </location>
</feature>
<accession>A0A0D8XRE5</accession>
<dbReference type="GO" id="GO:0016020">
    <property type="term" value="C:membrane"/>
    <property type="evidence" value="ECO:0007669"/>
    <property type="project" value="TreeGrafter"/>
</dbReference>
<keyword evidence="1" id="KW-1133">Transmembrane helix</keyword>
<sequence length="293" mass="34326">MMFPGAELGSTLMLNVDQKSSIIGFVDIVVIINYFLFTTARYQFIFGDFYYTLNASYFPTWCFIQPYISVTLRCFGVLMITFHRYVSICRHHTKIEKFINVSHRWTLPIIQWIVPLLYSIPLFIMDGVVFESIESLELIAKREQIMLATSMTASSVYVTFVLCSFCYGALLKFFIKNRYNKNEQRYKTRIKTLHSNAWLTNRIRSTVCLLYHTDDFLTEKQCELHDGPVFTMRIIFPLISSIMSYINIWLMFILNSDIRKKILSLIFLQKEKNSSTKIIAIKSTLSTPDLRKS</sequence>
<dbReference type="InterPro" id="IPR019426">
    <property type="entry name" value="7TM_GPCR_serpentine_rcpt_Srv"/>
</dbReference>
<keyword evidence="3" id="KW-1185">Reference proteome</keyword>
<dbReference type="AlphaFoldDB" id="A0A0D8XRE5"/>
<evidence type="ECO:0000313" key="2">
    <source>
        <dbReference type="EMBL" id="KJH47238.1"/>
    </source>
</evidence>
<dbReference type="SUPFAM" id="SSF81321">
    <property type="entry name" value="Family A G protein-coupled receptor-like"/>
    <property type="match status" value="1"/>
</dbReference>
<dbReference type="Gene3D" id="1.20.1070.10">
    <property type="entry name" value="Rhodopsin 7-helix transmembrane proteins"/>
    <property type="match status" value="1"/>
</dbReference>
<feature type="transmembrane region" description="Helical" evidence="1">
    <location>
        <begin position="21"/>
        <end position="44"/>
    </location>
</feature>
<feature type="transmembrane region" description="Helical" evidence="1">
    <location>
        <begin position="145"/>
        <end position="175"/>
    </location>
</feature>
<dbReference type="OrthoDB" id="5868253at2759"/>
<evidence type="ECO:0008006" key="4">
    <source>
        <dbReference type="Google" id="ProtNLM"/>
    </source>
</evidence>
<name>A0A0D8XRE5_DICVI</name>
<gene>
    <name evidence="2" type="ORF">DICVIV_06692</name>
</gene>
<keyword evidence="1" id="KW-0472">Membrane</keyword>
<evidence type="ECO:0000313" key="3">
    <source>
        <dbReference type="Proteomes" id="UP000053766"/>
    </source>
</evidence>